<keyword evidence="1" id="KW-0812">Transmembrane</keyword>
<evidence type="ECO:0000313" key="2">
    <source>
        <dbReference type="EMBL" id="ACC83780.1"/>
    </source>
</evidence>
<sequence>MVLGLLDIAVSRGVIVSGQEKSPEPDKSSEKQMIVQGLLFLFVLVPAIFIFFGVLLNEFVAKTPLVRSFDDAATRSKINACESKHAFGDRKSLEDCYKEKGIDQ</sequence>
<keyword evidence="3" id="KW-1185">Reference proteome</keyword>
<keyword evidence="1" id="KW-1133">Transmembrane helix</keyword>
<feature type="transmembrane region" description="Helical" evidence="1">
    <location>
        <begin position="33"/>
        <end position="56"/>
    </location>
</feature>
<evidence type="ECO:0000256" key="1">
    <source>
        <dbReference type="SAM" id="Phobius"/>
    </source>
</evidence>
<dbReference type="EnsemblBacteria" id="ACC83780">
    <property type="protein sequence ID" value="ACC83780"/>
    <property type="gene ID" value="Npun_R5473"/>
</dbReference>
<reference evidence="2 3" key="2">
    <citation type="journal article" date="2013" name="Plant Physiol.">
        <title>A Nostoc punctiforme Sugar Transporter Necessary to Establish a Cyanobacterium-Plant Symbiosis.</title>
        <authorList>
            <person name="Ekman M."/>
            <person name="Picossi S."/>
            <person name="Campbell E.L."/>
            <person name="Meeks J.C."/>
            <person name="Flores E."/>
        </authorList>
    </citation>
    <scope>NUCLEOTIDE SEQUENCE [LARGE SCALE GENOMIC DNA]</scope>
    <source>
        <strain evidence="3">ATCC 29133 / PCC 73102</strain>
    </source>
</reference>
<name>B2J5P8_NOSP7</name>
<gene>
    <name evidence="2" type="ordered locus">Npun_R5473</name>
</gene>
<accession>B2J5P8</accession>
<protein>
    <submittedName>
        <fullName evidence="2">Uncharacterized protein</fullName>
    </submittedName>
</protein>
<dbReference type="HOGENOM" id="CLU_2247235_0_0_3"/>
<proteinExistence type="predicted"/>
<dbReference type="AlphaFoldDB" id="B2J5P8"/>
<dbReference type="KEGG" id="npu:Npun_R5473"/>
<dbReference type="EMBL" id="CP001037">
    <property type="protein sequence ID" value="ACC83780.1"/>
    <property type="molecule type" value="Genomic_DNA"/>
</dbReference>
<organism evidence="2 3">
    <name type="scientific">Nostoc punctiforme (strain ATCC 29133 / PCC 73102)</name>
    <dbReference type="NCBI Taxonomy" id="63737"/>
    <lineage>
        <taxon>Bacteria</taxon>
        <taxon>Bacillati</taxon>
        <taxon>Cyanobacteriota</taxon>
        <taxon>Cyanophyceae</taxon>
        <taxon>Nostocales</taxon>
        <taxon>Nostocaceae</taxon>
        <taxon>Nostoc</taxon>
    </lineage>
</organism>
<keyword evidence="1" id="KW-0472">Membrane</keyword>
<reference evidence="3" key="1">
    <citation type="submission" date="2008-04" db="EMBL/GenBank/DDBJ databases">
        <title>Complete sequence of chromosome of Nostoc punctiforme ATCC 29133.</title>
        <authorList>
            <consortium name="US DOE Joint Genome Institute"/>
            <person name="Copeland A."/>
            <person name="Lucas S."/>
            <person name="Lapidus A."/>
            <person name="Glavina del Rio T."/>
            <person name="Dalin E."/>
            <person name="Tice H."/>
            <person name="Pitluck S."/>
            <person name="Chain P."/>
            <person name="Malfatti S."/>
            <person name="Shin M."/>
            <person name="Vergez L."/>
            <person name="Schmutz J."/>
            <person name="Larimer F."/>
            <person name="Land M."/>
            <person name="Hauser L."/>
            <person name="Kyrpides N."/>
            <person name="Kim E."/>
            <person name="Meeks J.C."/>
            <person name="Elhai J."/>
            <person name="Campbell E.L."/>
            <person name="Thiel T."/>
            <person name="Longmire J."/>
            <person name="Potts M."/>
            <person name="Atlas R."/>
        </authorList>
    </citation>
    <scope>NUCLEOTIDE SEQUENCE [LARGE SCALE GENOMIC DNA]</scope>
    <source>
        <strain evidence="3">ATCC 29133 / PCC 73102</strain>
    </source>
</reference>
<dbReference type="Proteomes" id="UP000001191">
    <property type="component" value="Chromosome"/>
</dbReference>
<evidence type="ECO:0000313" key="3">
    <source>
        <dbReference type="Proteomes" id="UP000001191"/>
    </source>
</evidence>
<dbReference type="STRING" id="63737.Npun_R5473"/>